<gene>
    <name evidence="1" type="ORF">LEMA_uP013250.1</name>
</gene>
<sequence length="47" mass="5105">MSALLVSRTTIVLVRVMGVSFIVAPNLQACITTTQQHDDLGPYMIIS</sequence>
<protein>
    <submittedName>
        <fullName evidence="1">Predicted protein</fullName>
    </submittedName>
</protein>
<dbReference type="Proteomes" id="UP000002668">
    <property type="component" value="Genome"/>
</dbReference>
<reference evidence="2" key="1">
    <citation type="journal article" date="2011" name="Nat. Commun.">
        <title>Effector diversification within compartments of the Leptosphaeria maculans genome affected by Repeat-Induced Point mutations.</title>
        <authorList>
            <person name="Rouxel T."/>
            <person name="Grandaubert J."/>
            <person name="Hane J.K."/>
            <person name="Hoede C."/>
            <person name="van de Wouw A.P."/>
            <person name="Couloux A."/>
            <person name="Dominguez V."/>
            <person name="Anthouard V."/>
            <person name="Bally P."/>
            <person name="Bourras S."/>
            <person name="Cozijnsen A.J."/>
            <person name="Ciuffetti L.M."/>
            <person name="Degrave A."/>
            <person name="Dilmaghani A."/>
            <person name="Duret L."/>
            <person name="Fudal I."/>
            <person name="Goodwin S.B."/>
            <person name="Gout L."/>
            <person name="Glaser N."/>
            <person name="Linglin J."/>
            <person name="Kema G.H.J."/>
            <person name="Lapalu N."/>
            <person name="Lawrence C.B."/>
            <person name="May K."/>
            <person name="Meyer M."/>
            <person name="Ollivier B."/>
            <person name="Poulain J."/>
            <person name="Schoch C.L."/>
            <person name="Simon A."/>
            <person name="Spatafora J.W."/>
            <person name="Stachowiak A."/>
            <person name="Turgeon B.G."/>
            <person name="Tyler B.M."/>
            <person name="Vincent D."/>
            <person name="Weissenbach J."/>
            <person name="Amselem J."/>
            <person name="Quesneville H."/>
            <person name="Oliver R.P."/>
            <person name="Wincker P."/>
            <person name="Balesdent M.-H."/>
            <person name="Howlett B.J."/>
        </authorList>
    </citation>
    <scope>NUCLEOTIDE SEQUENCE [LARGE SCALE GENOMIC DNA]</scope>
    <source>
        <strain evidence="2">JN3 / isolate v23.1.3 / race Av1-4-5-6-7-8</strain>
    </source>
</reference>
<keyword evidence="2" id="KW-1185">Reference proteome</keyword>
<name>E5A954_LEPMJ</name>
<dbReference type="HOGENOM" id="CLU_3175530_0_0_1"/>
<dbReference type="EMBL" id="FP929138">
    <property type="protein sequence ID" value="CBY00195.1"/>
    <property type="molecule type" value="Genomic_DNA"/>
</dbReference>
<evidence type="ECO:0000313" key="2">
    <source>
        <dbReference type="Proteomes" id="UP000002668"/>
    </source>
</evidence>
<dbReference type="InParanoid" id="E5A954"/>
<dbReference type="AlphaFoldDB" id="E5A954"/>
<organism evidence="2">
    <name type="scientific">Leptosphaeria maculans (strain JN3 / isolate v23.1.3 / race Av1-4-5-6-7-8)</name>
    <name type="common">Blackleg fungus</name>
    <name type="synonym">Phoma lingam</name>
    <dbReference type="NCBI Taxonomy" id="985895"/>
    <lineage>
        <taxon>Eukaryota</taxon>
        <taxon>Fungi</taxon>
        <taxon>Dikarya</taxon>
        <taxon>Ascomycota</taxon>
        <taxon>Pezizomycotina</taxon>
        <taxon>Dothideomycetes</taxon>
        <taxon>Pleosporomycetidae</taxon>
        <taxon>Pleosporales</taxon>
        <taxon>Pleosporineae</taxon>
        <taxon>Leptosphaeriaceae</taxon>
        <taxon>Plenodomus</taxon>
        <taxon>Plenodomus lingam/Leptosphaeria maculans species complex</taxon>
    </lineage>
</organism>
<dbReference type="VEuPathDB" id="FungiDB:LEMA_uP013250.1"/>
<accession>E5A954</accession>
<evidence type="ECO:0000313" key="1">
    <source>
        <dbReference type="EMBL" id="CBY00195.1"/>
    </source>
</evidence>
<proteinExistence type="predicted"/>